<evidence type="ECO:0000256" key="3">
    <source>
        <dbReference type="ARBA" id="ARBA00022692"/>
    </source>
</evidence>
<protein>
    <recommendedName>
        <fullName evidence="9">Nicalin</fullName>
    </recommendedName>
</protein>
<dbReference type="GeneID" id="106460521"/>
<keyword evidence="8" id="KW-0325">Glycoprotein</keyword>
<proteinExistence type="inferred from homology"/>
<keyword evidence="4" id="KW-0732">Signal</keyword>
<dbReference type="RefSeq" id="XP_013775691.1">
    <property type="nucleotide sequence ID" value="XM_013920237.2"/>
</dbReference>
<dbReference type="Proteomes" id="UP000694941">
    <property type="component" value="Unplaced"/>
</dbReference>
<reference evidence="13" key="1">
    <citation type="submission" date="2025-08" db="UniProtKB">
        <authorList>
            <consortium name="RefSeq"/>
        </authorList>
    </citation>
    <scope>IDENTIFICATION</scope>
    <source>
        <tissue evidence="13">Muscle</tissue>
    </source>
</reference>
<organism evidence="12 13">
    <name type="scientific">Limulus polyphemus</name>
    <name type="common">Atlantic horseshoe crab</name>
    <dbReference type="NCBI Taxonomy" id="6850"/>
    <lineage>
        <taxon>Eukaryota</taxon>
        <taxon>Metazoa</taxon>
        <taxon>Ecdysozoa</taxon>
        <taxon>Arthropoda</taxon>
        <taxon>Chelicerata</taxon>
        <taxon>Merostomata</taxon>
        <taxon>Xiphosura</taxon>
        <taxon>Limulidae</taxon>
        <taxon>Limulus</taxon>
    </lineage>
</organism>
<name>A0ABM1B6B4_LIMPO</name>
<comment type="similarity">
    <text evidence="2 9">Belongs to the nicastrin family.</text>
</comment>
<dbReference type="CDD" id="cd03882">
    <property type="entry name" value="M28_nicalin_like"/>
    <property type="match status" value="1"/>
</dbReference>
<accession>A0ABM1B6B4</accession>
<evidence type="ECO:0000256" key="6">
    <source>
        <dbReference type="ARBA" id="ARBA00022989"/>
    </source>
</evidence>
<evidence type="ECO:0000259" key="11">
    <source>
        <dbReference type="Pfam" id="PF04389"/>
    </source>
</evidence>
<evidence type="ECO:0000256" key="10">
    <source>
        <dbReference type="SAM" id="Phobius"/>
    </source>
</evidence>
<keyword evidence="5" id="KW-0256">Endoplasmic reticulum</keyword>
<dbReference type="Pfam" id="PF04389">
    <property type="entry name" value="Peptidase_M28"/>
    <property type="match status" value="1"/>
</dbReference>
<evidence type="ECO:0000256" key="8">
    <source>
        <dbReference type="ARBA" id="ARBA00023180"/>
    </source>
</evidence>
<evidence type="ECO:0000256" key="1">
    <source>
        <dbReference type="ARBA" id="ARBA00004389"/>
    </source>
</evidence>
<evidence type="ECO:0000313" key="12">
    <source>
        <dbReference type="Proteomes" id="UP000694941"/>
    </source>
</evidence>
<evidence type="ECO:0000256" key="2">
    <source>
        <dbReference type="ARBA" id="ARBA00007717"/>
    </source>
</evidence>
<feature type="transmembrane region" description="Helical" evidence="10">
    <location>
        <begin position="520"/>
        <end position="541"/>
    </location>
</feature>
<dbReference type="PIRSF" id="PIRSF011018">
    <property type="entry name" value="Nicalin"/>
    <property type="match status" value="1"/>
</dbReference>
<evidence type="ECO:0000313" key="13">
    <source>
        <dbReference type="RefSeq" id="XP_013775691.1"/>
    </source>
</evidence>
<evidence type="ECO:0000256" key="7">
    <source>
        <dbReference type="ARBA" id="ARBA00023136"/>
    </source>
</evidence>
<keyword evidence="7 10" id="KW-0472">Membrane</keyword>
<gene>
    <name evidence="13" type="primary">LOC106460521</name>
</gene>
<dbReference type="InterPro" id="IPR007484">
    <property type="entry name" value="Peptidase_M28"/>
</dbReference>
<dbReference type="SUPFAM" id="SSF53187">
    <property type="entry name" value="Zn-dependent exopeptidases"/>
    <property type="match status" value="1"/>
</dbReference>
<dbReference type="Gene3D" id="3.40.630.10">
    <property type="entry name" value="Zn peptidases"/>
    <property type="match status" value="1"/>
</dbReference>
<keyword evidence="3 10" id="KW-0812">Transmembrane</keyword>
<keyword evidence="6 10" id="KW-1133">Transmembrane helix</keyword>
<evidence type="ECO:0000256" key="4">
    <source>
        <dbReference type="ARBA" id="ARBA00022729"/>
    </source>
</evidence>
<evidence type="ECO:0000256" key="5">
    <source>
        <dbReference type="ARBA" id="ARBA00022824"/>
    </source>
</evidence>
<sequence length="562" mass="63087">MFFGDTDGFFEIIKGTVPFYTIVFIPLFILISPMTPVLGAHEFTVYRMQHFDLHGTPHGCRSAAVNMEARTLGSQTYTRRCVIARLRDLTHAHFEEIVQQGAGGLLALLPTNYSSLKPEEKQHIMELERSLLEEEVQIPVYFSIETPELTEIYRNVQKSSSGKQAASAAEELWGTLSASGFQLVVSNGQTKAQSDIQVTNIQGKLSGFGIEEQLPTIVLVAHYDTYGVAPGLAYGADSNGSGVAALLELARLLSRLYTSSRTHPRFNLVFLLSGAGKFNFQGTKKWIEDNIDSSEGSLLPDALYTLCLESLGSQDELNLHVSKPPKEDSPGAIFFQELQRVGKMLYPELNISMVHKKINLAEELLSWEHERFSIRRLQAFTLSHFRSPKVLGRSSIMDRREKVDLEKLARNVRVIGEALAHYIYNLTSEEQQAEIITEGMSVQKEFLTAWLDHLTSQPRSAQLLSASSPSRSLVLTLEQAMARYLKEVKATTFHPDKRDPEFVFYEPMTTSMNAYSVKPAVFDIFLAIVISGYLCIVYLIVTNFHRVEGTLKQVSCQKFKHT</sequence>
<dbReference type="PANTHER" id="PTHR31826">
    <property type="entry name" value="NICALIN"/>
    <property type="match status" value="1"/>
</dbReference>
<keyword evidence="12" id="KW-1185">Reference proteome</keyword>
<feature type="transmembrane region" description="Helical" evidence="10">
    <location>
        <begin position="20"/>
        <end position="40"/>
    </location>
</feature>
<comment type="subcellular location">
    <subcellularLocation>
        <location evidence="1">Endoplasmic reticulum membrane</location>
        <topology evidence="1">Single-pass membrane protein</topology>
    </subcellularLocation>
</comment>
<dbReference type="InterPro" id="IPR016574">
    <property type="entry name" value="Nicalin"/>
</dbReference>
<evidence type="ECO:0000256" key="9">
    <source>
        <dbReference type="PIRNR" id="PIRNR011018"/>
    </source>
</evidence>
<feature type="domain" description="Peptidase M28" evidence="11">
    <location>
        <begin position="216"/>
        <end position="292"/>
    </location>
</feature>